<dbReference type="OrthoDB" id="7620544at2"/>
<dbReference type="RefSeq" id="WP_008067389.1">
    <property type="nucleotide sequence ID" value="NZ_AQWK01000006.1"/>
</dbReference>
<dbReference type="PANTHER" id="PTHR43133:SF63">
    <property type="entry name" value="RNA POLYMERASE SIGMA FACTOR FECI-RELATED"/>
    <property type="match status" value="1"/>
</dbReference>
<dbReference type="InterPro" id="IPR014284">
    <property type="entry name" value="RNA_pol_sigma-70_dom"/>
</dbReference>
<dbReference type="InterPro" id="IPR013324">
    <property type="entry name" value="RNA_pol_sigma_r3/r4-like"/>
</dbReference>
<feature type="domain" description="RNA polymerase sigma-70 region 2" evidence="5">
    <location>
        <begin position="23"/>
        <end position="89"/>
    </location>
</feature>
<evidence type="ECO:0000256" key="2">
    <source>
        <dbReference type="ARBA" id="ARBA00023015"/>
    </source>
</evidence>
<dbReference type="SUPFAM" id="SSF88946">
    <property type="entry name" value="Sigma2 domain of RNA polymerase sigma factors"/>
    <property type="match status" value="1"/>
</dbReference>
<dbReference type="InterPro" id="IPR007627">
    <property type="entry name" value="RNA_pol_sigma70_r2"/>
</dbReference>
<dbReference type="EMBL" id="AEWJ01000044">
    <property type="protein sequence ID" value="EGD58097.1"/>
    <property type="molecule type" value="Genomic_DNA"/>
</dbReference>
<comment type="caution">
    <text evidence="7">The sequence shown here is derived from an EMBL/GenBank/DDBJ whole genome shotgun (WGS) entry which is preliminary data.</text>
</comment>
<dbReference type="GO" id="GO:0006352">
    <property type="term" value="P:DNA-templated transcription initiation"/>
    <property type="evidence" value="ECO:0007669"/>
    <property type="project" value="InterPro"/>
</dbReference>
<dbReference type="Proteomes" id="UP000004728">
    <property type="component" value="Unassembled WGS sequence"/>
</dbReference>
<sequence length="184" mass="20953">MSTDPNRVLADPDRQAAREVDMLYRRYGTAIRQYLERRFGKGPPDPEDAVQAAFERFARLGNPREILDPGAFLRRSARNFVIDYHRAQKVRNAHTRSQENLETDTDDLTAERVLSAREPLAIIDQTIRNMDERRRSVLIMNRIQGMNCAEIARALGCSPTLVKMRLAEAVALCQRALRDADGEG</sequence>
<evidence type="ECO:0000313" key="7">
    <source>
        <dbReference type="EMBL" id="EGD58097.1"/>
    </source>
</evidence>
<keyword evidence="4" id="KW-0804">Transcription</keyword>
<evidence type="ECO:0000259" key="6">
    <source>
        <dbReference type="Pfam" id="PF08281"/>
    </source>
</evidence>
<keyword evidence="2" id="KW-0805">Transcription regulation</keyword>
<dbReference type="eggNOG" id="COG1595">
    <property type="taxonomic scope" value="Bacteria"/>
</dbReference>
<dbReference type="AlphaFoldDB" id="F1ZB36"/>
<dbReference type="Pfam" id="PF04542">
    <property type="entry name" value="Sigma70_r2"/>
    <property type="match status" value="1"/>
</dbReference>
<evidence type="ECO:0000313" key="8">
    <source>
        <dbReference type="Proteomes" id="UP000004728"/>
    </source>
</evidence>
<gene>
    <name evidence="7" type="ORF">Y88_0149</name>
</gene>
<accession>F1ZB36</accession>
<dbReference type="GO" id="GO:0003677">
    <property type="term" value="F:DNA binding"/>
    <property type="evidence" value="ECO:0007669"/>
    <property type="project" value="InterPro"/>
</dbReference>
<evidence type="ECO:0000256" key="1">
    <source>
        <dbReference type="ARBA" id="ARBA00010641"/>
    </source>
</evidence>
<proteinExistence type="inferred from homology"/>
<dbReference type="InterPro" id="IPR013325">
    <property type="entry name" value="RNA_pol_sigma_r2"/>
</dbReference>
<reference evidence="7 8" key="1">
    <citation type="journal article" date="2012" name="J. Bacteriol.">
        <title>Draft Genome Sequence of Novosphingobium nitrogenifigens Y88T.</title>
        <authorList>
            <person name="Strabala T.J."/>
            <person name="Macdonald L."/>
            <person name="Liu V."/>
            <person name="Smit A.M."/>
        </authorList>
    </citation>
    <scope>NUCLEOTIDE SEQUENCE [LARGE SCALE GENOMIC DNA]</scope>
    <source>
        <strain evidence="7 8">DSM 19370</strain>
    </source>
</reference>
<comment type="similarity">
    <text evidence="1">Belongs to the sigma-70 factor family. ECF subfamily.</text>
</comment>
<protein>
    <submittedName>
        <fullName evidence="7">ECF subfamily RNA polymerase sigma-24 factor</fullName>
    </submittedName>
</protein>
<dbReference type="Pfam" id="PF08281">
    <property type="entry name" value="Sigma70_r4_2"/>
    <property type="match status" value="1"/>
</dbReference>
<dbReference type="STRING" id="983920.Y88_0149"/>
<dbReference type="InterPro" id="IPR013249">
    <property type="entry name" value="RNA_pol_sigma70_r4_t2"/>
</dbReference>
<keyword evidence="8" id="KW-1185">Reference proteome</keyword>
<dbReference type="InParanoid" id="F1ZB36"/>
<name>F1ZB36_9SPHN</name>
<dbReference type="NCBIfam" id="TIGR02937">
    <property type="entry name" value="sigma70-ECF"/>
    <property type="match status" value="1"/>
</dbReference>
<keyword evidence="3" id="KW-0731">Sigma factor</keyword>
<feature type="domain" description="RNA polymerase sigma factor 70 region 4 type 2" evidence="6">
    <location>
        <begin position="122"/>
        <end position="173"/>
    </location>
</feature>
<dbReference type="InterPro" id="IPR039425">
    <property type="entry name" value="RNA_pol_sigma-70-like"/>
</dbReference>
<dbReference type="Gene3D" id="1.10.10.10">
    <property type="entry name" value="Winged helix-like DNA-binding domain superfamily/Winged helix DNA-binding domain"/>
    <property type="match status" value="1"/>
</dbReference>
<dbReference type="InterPro" id="IPR036388">
    <property type="entry name" value="WH-like_DNA-bd_sf"/>
</dbReference>
<evidence type="ECO:0000256" key="4">
    <source>
        <dbReference type="ARBA" id="ARBA00023163"/>
    </source>
</evidence>
<dbReference type="PANTHER" id="PTHR43133">
    <property type="entry name" value="RNA POLYMERASE ECF-TYPE SIGMA FACTO"/>
    <property type="match status" value="1"/>
</dbReference>
<dbReference type="SUPFAM" id="SSF88659">
    <property type="entry name" value="Sigma3 and sigma4 domains of RNA polymerase sigma factors"/>
    <property type="match status" value="1"/>
</dbReference>
<organism evidence="7 8">
    <name type="scientific">Novosphingobium nitrogenifigens DSM 19370</name>
    <dbReference type="NCBI Taxonomy" id="983920"/>
    <lineage>
        <taxon>Bacteria</taxon>
        <taxon>Pseudomonadati</taxon>
        <taxon>Pseudomonadota</taxon>
        <taxon>Alphaproteobacteria</taxon>
        <taxon>Sphingomonadales</taxon>
        <taxon>Sphingomonadaceae</taxon>
        <taxon>Novosphingobium</taxon>
    </lineage>
</organism>
<evidence type="ECO:0000259" key="5">
    <source>
        <dbReference type="Pfam" id="PF04542"/>
    </source>
</evidence>
<dbReference type="HOGENOM" id="CLU_047691_12_5_5"/>
<dbReference type="GO" id="GO:0016987">
    <property type="term" value="F:sigma factor activity"/>
    <property type="evidence" value="ECO:0007669"/>
    <property type="project" value="UniProtKB-KW"/>
</dbReference>
<dbReference type="Gene3D" id="1.10.1740.10">
    <property type="match status" value="1"/>
</dbReference>
<evidence type="ECO:0000256" key="3">
    <source>
        <dbReference type="ARBA" id="ARBA00023082"/>
    </source>
</evidence>